<dbReference type="EC" id="3.2.1.14" evidence="4"/>
<evidence type="ECO:0000256" key="7">
    <source>
        <dbReference type="ARBA" id="ARBA00022801"/>
    </source>
</evidence>
<dbReference type="CDD" id="cd02877">
    <property type="entry name" value="GH18_hevamine_XipI_class_III"/>
    <property type="match status" value="1"/>
</dbReference>
<gene>
    <name evidence="16" type="ORF">MA16_Dca020110</name>
</gene>
<dbReference type="PANTHER" id="PTHR45708">
    <property type="entry name" value="ENDOCHITINASE"/>
    <property type="match status" value="1"/>
</dbReference>
<dbReference type="InterPro" id="IPR001223">
    <property type="entry name" value="Glyco_hydro18_cat"/>
</dbReference>
<evidence type="ECO:0000256" key="6">
    <source>
        <dbReference type="ARBA" id="ARBA00022729"/>
    </source>
</evidence>
<evidence type="ECO:0000256" key="5">
    <source>
        <dbReference type="ARBA" id="ARBA00022525"/>
    </source>
</evidence>
<evidence type="ECO:0000256" key="14">
    <source>
        <dbReference type="SAM" id="SignalP"/>
    </source>
</evidence>
<dbReference type="Pfam" id="PF00704">
    <property type="entry name" value="Glyco_hydro_18"/>
    <property type="match status" value="1"/>
</dbReference>
<dbReference type="GO" id="GO:0005576">
    <property type="term" value="C:extracellular region"/>
    <property type="evidence" value="ECO:0007669"/>
    <property type="project" value="UniProtKB-SubCell"/>
</dbReference>
<evidence type="ECO:0000256" key="9">
    <source>
        <dbReference type="ARBA" id="ARBA00023157"/>
    </source>
</evidence>
<keyword evidence="17" id="KW-1185">Reference proteome</keyword>
<keyword evidence="8" id="KW-0146">Chitin degradation</keyword>
<evidence type="ECO:0000256" key="3">
    <source>
        <dbReference type="ARBA" id="ARBA00009121"/>
    </source>
</evidence>
<comment type="subcellular location">
    <subcellularLocation>
        <location evidence="2">Secreted</location>
    </subcellularLocation>
</comment>
<protein>
    <recommendedName>
        <fullName evidence="4">chitinase</fullName>
        <ecNumber evidence="4">3.2.1.14</ecNumber>
    </recommendedName>
</protein>
<evidence type="ECO:0000256" key="8">
    <source>
        <dbReference type="ARBA" id="ARBA00023024"/>
    </source>
</evidence>
<keyword evidence="12" id="KW-0624">Polysaccharide degradation</keyword>
<dbReference type="InterPro" id="IPR017853">
    <property type="entry name" value="GH"/>
</dbReference>
<keyword evidence="6 14" id="KW-0732">Signal</keyword>
<evidence type="ECO:0000256" key="4">
    <source>
        <dbReference type="ARBA" id="ARBA00012729"/>
    </source>
</evidence>
<dbReference type="Gene3D" id="3.20.20.80">
    <property type="entry name" value="Glycosidases"/>
    <property type="match status" value="1"/>
</dbReference>
<comment type="similarity">
    <text evidence="3">Belongs to the glycosyl hydrolase 18 family. Chitinase class II subfamily.</text>
</comment>
<dbReference type="OrthoDB" id="1873160at2759"/>
<dbReference type="PANTHER" id="PTHR45708:SF22">
    <property type="entry name" value="ACIDIC ENDOCHITINASE"/>
    <property type="match status" value="1"/>
</dbReference>
<evidence type="ECO:0000256" key="11">
    <source>
        <dbReference type="ARBA" id="ARBA00023295"/>
    </source>
</evidence>
<dbReference type="PROSITE" id="PS51910">
    <property type="entry name" value="GH18_2"/>
    <property type="match status" value="1"/>
</dbReference>
<organism evidence="16 17">
    <name type="scientific">Dendrobium catenatum</name>
    <dbReference type="NCBI Taxonomy" id="906689"/>
    <lineage>
        <taxon>Eukaryota</taxon>
        <taxon>Viridiplantae</taxon>
        <taxon>Streptophyta</taxon>
        <taxon>Embryophyta</taxon>
        <taxon>Tracheophyta</taxon>
        <taxon>Spermatophyta</taxon>
        <taxon>Magnoliopsida</taxon>
        <taxon>Liliopsida</taxon>
        <taxon>Asparagales</taxon>
        <taxon>Orchidaceae</taxon>
        <taxon>Epidendroideae</taxon>
        <taxon>Malaxideae</taxon>
        <taxon>Dendrobiinae</taxon>
        <taxon>Dendrobium</taxon>
    </lineage>
</organism>
<proteinExistence type="inferred from homology"/>
<evidence type="ECO:0000313" key="16">
    <source>
        <dbReference type="EMBL" id="PKU82547.1"/>
    </source>
</evidence>
<dbReference type="FunFam" id="3.20.20.80:FF:000015">
    <property type="entry name" value="Acidic endochitinase SE2"/>
    <property type="match status" value="1"/>
</dbReference>
<name>A0A2I0X3T0_9ASPA</name>
<evidence type="ECO:0000256" key="12">
    <source>
        <dbReference type="ARBA" id="ARBA00023326"/>
    </source>
</evidence>
<feature type="domain" description="GH18" evidence="15">
    <location>
        <begin position="25"/>
        <end position="299"/>
    </location>
</feature>
<dbReference type="GO" id="GO:0000272">
    <property type="term" value="P:polysaccharide catabolic process"/>
    <property type="evidence" value="ECO:0007669"/>
    <property type="project" value="UniProtKB-KW"/>
</dbReference>
<keyword evidence="7 13" id="KW-0378">Hydrolase</keyword>
<keyword evidence="5" id="KW-0964">Secreted</keyword>
<dbReference type="GO" id="GO:0006032">
    <property type="term" value="P:chitin catabolic process"/>
    <property type="evidence" value="ECO:0007669"/>
    <property type="project" value="UniProtKB-KW"/>
</dbReference>
<dbReference type="InterPro" id="IPR050542">
    <property type="entry name" value="Glycosyl_Hydrlase18_Chitinase"/>
</dbReference>
<evidence type="ECO:0000256" key="1">
    <source>
        <dbReference type="ARBA" id="ARBA00000822"/>
    </source>
</evidence>
<dbReference type="EMBL" id="KZ502186">
    <property type="protein sequence ID" value="PKU82547.1"/>
    <property type="molecule type" value="Genomic_DNA"/>
</dbReference>
<keyword evidence="10" id="KW-0119">Carbohydrate metabolism</keyword>
<evidence type="ECO:0000313" key="17">
    <source>
        <dbReference type="Proteomes" id="UP000233837"/>
    </source>
</evidence>
<feature type="signal peptide" evidence="14">
    <location>
        <begin position="1"/>
        <end position="24"/>
    </location>
</feature>
<reference evidence="16 17" key="2">
    <citation type="journal article" date="2017" name="Nature">
        <title>The Apostasia genome and the evolution of orchids.</title>
        <authorList>
            <person name="Zhang G.Q."/>
            <person name="Liu K.W."/>
            <person name="Li Z."/>
            <person name="Lohaus R."/>
            <person name="Hsiao Y.Y."/>
            <person name="Niu S.C."/>
            <person name="Wang J.Y."/>
            <person name="Lin Y.C."/>
            <person name="Xu Q."/>
            <person name="Chen L.J."/>
            <person name="Yoshida K."/>
            <person name="Fujiwara S."/>
            <person name="Wang Z.W."/>
            <person name="Zhang Y.Q."/>
            <person name="Mitsuda N."/>
            <person name="Wang M."/>
            <person name="Liu G.H."/>
            <person name="Pecoraro L."/>
            <person name="Huang H.X."/>
            <person name="Xiao X.J."/>
            <person name="Lin M."/>
            <person name="Wu X.Y."/>
            <person name="Wu W.L."/>
            <person name="Chen Y.Y."/>
            <person name="Chang S.B."/>
            <person name="Sakamoto S."/>
            <person name="Ohme-Takagi M."/>
            <person name="Yagi M."/>
            <person name="Zeng S.J."/>
            <person name="Shen C.Y."/>
            <person name="Yeh C.M."/>
            <person name="Luo Y.B."/>
            <person name="Tsai W.C."/>
            <person name="Van de Peer Y."/>
            <person name="Liu Z.J."/>
        </authorList>
    </citation>
    <scope>NUCLEOTIDE SEQUENCE [LARGE SCALE GENOMIC DNA]</scope>
    <source>
        <tissue evidence="16">The whole plant</tissue>
    </source>
</reference>
<dbReference type="InterPro" id="IPR001579">
    <property type="entry name" value="Glyco_hydro_18_chit_AS"/>
</dbReference>
<sequence length="299" mass="31561">MASPSFSPLTLLTFLLLTSLQANAGTIAVYWGQNGNEGTLSDACATKNYGFVILSFLTVFGRNQTPVLNLAGHCDPPSGTCTSLSSDILSCQSLGIKVLLSLGGDSSGYSLSSADDAKNVAAYLWNNYHGGTSSARPLGSAVLDGIDFDIEAGGADYYDVLAQTLADYGNQAGKKLYLSAAPQCPYPDAHLNKALATGLFDFVWIQFYNNPPCQYANGSADKLVKAWEEWTASVDASVFFVGLPASQDAAPSGGYIAPSDLESKVLPAVRTSAKYGGIMLWSRYYDLLNGYSNAVKGSV</sequence>
<comment type="catalytic activity">
    <reaction evidence="1">
        <text>Random endo-hydrolysis of N-acetyl-beta-D-glucosaminide (1-&gt;4)-beta-linkages in chitin and chitodextrins.</text>
        <dbReference type="EC" id="3.2.1.14"/>
    </reaction>
</comment>
<keyword evidence="11 13" id="KW-0326">Glycosidase</keyword>
<dbReference type="PROSITE" id="PS01095">
    <property type="entry name" value="GH18_1"/>
    <property type="match status" value="1"/>
</dbReference>
<dbReference type="SUPFAM" id="SSF51445">
    <property type="entry name" value="(Trans)glycosidases"/>
    <property type="match status" value="1"/>
</dbReference>
<dbReference type="STRING" id="906689.A0A2I0X3T0"/>
<feature type="chain" id="PRO_5014164008" description="chitinase" evidence="14">
    <location>
        <begin position="25"/>
        <end position="299"/>
    </location>
</feature>
<evidence type="ECO:0000256" key="13">
    <source>
        <dbReference type="RuleBase" id="RU000489"/>
    </source>
</evidence>
<dbReference type="Proteomes" id="UP000233837">
    <property type="component" value="Unassembled WGS sequence"/>
</dbReference>
<evidence type="ECO:0000256" key="10">
    <source>
        <dbReference type="ARBA" id="ARBA00023277"/>
    </source>
</evidence>
<accession>A0A2I0X3T0</accession>
<reference evidence="16 17" key="1">
    <citation type="journal article" date="2016" name="Sci. Rep.">
        <title>The Dendrobium catenatum Lindl. genome sequence provides insights into polysaccharide synthase, floral development and adaptive evolution.</title>
        <authorList>
            <person name="Zhang G.Q."/>
            <person name="Xu Q."/>
            <person name="Bian C."/>
            <person name="Tsai W.C."/>
            <person name="Yeh C.M."/>
            <person name="Liu K.W."/>
            <person name="Yoshida K."/>
            <person name="Zhang L.S."/>
            <person name="Chang S.B."/>
            <person name="Chen F."/>
            <person name="Shi Y."/>
            <person name="Su Y.Y."/>
            <person name="Zhang Y.Q."/>
            <person name="Chen L.J."/>
            <person name="Yin Y."/>
            <person name="Lin M."/>
            <person name="Huang H."/>
            <person name="Deng H."/>
            <person name="Wang Z.W."/>
            <person name="Zhu S.L."/>
            <person name="Zhao X."/>
            <person name="Deng C."/>
            <person name="Niu S.C."/>
            <person name="Huang J."/>
            <person name="Wang M."/>
            <person name="Liu G.H."/>
            <person name="Yang H.J."/>
            <person name="Xiao X.J."/>
            <person name="Hsiao Y.Y."/>
            <person name="Wu W.L."/>
            <person name="Chen Y.Y."/>
            <person name="Mitsuda N."/>
            <person name="Ohme-Takagi M."/>
            <person name="Luo Y.B."/>
            <person name="Van de Peer Y."/>
            <person name="Liu Z.J."/>
        </authorList>
    </citation>
    <scope>NUCLEOTIDE SEQUENCE [LARGE SCALE GENOMIC DNA]</scope>
    <source>
        <tissue evidence="16">The whole plant</tissue>
    </source>
</reference>
<dbReference type="InterPro" id="IPR045321">
    <property type="entry name" value="Cts1-like"/>
</dbReference>
<keyword evidence="9" id="KW-1015">Disulfide bond</keyword>
<dbReference type="GO" id="GO:0008843">
    <property type="term" value="F:endochitinase activity"/>
    <property type="evidence" value="ECO:0007669"/>
    <property type="project" value="UniProtKB-EC"/>
</dbReference>
<evidence type="ECO:0000256" key="2">
    <source>
        <dbReference type="ARBA" id="ARBA00004613"/>
    </source>
</evidence>
<dbReference type="AlphaFoldDB" id="A0A2I0X3T0"/>
<evidence type="ECO:0000259" key="15">
    <source>
        <dbReference type="PROSITE" id="PS51910"/>
    </source>
</evidence>